<sequence length="55" mass="5908">MISKVIYNSLYYLNASMVMVAVSLQNSALHKRAVSSSEPCCCAGCGEFLSQCSVI</sequence>
<evidence type="ECO:0000313" key="1">
    <source>
        <dbReference type="EMBL" id="AMS24273.1"/>
    </source>
</evidence>
<dbReference type="EMBL" id="KU695152">
    <property type="protein sequence ID" value="AMS24273.1"/>
    <property type="molecule type" value="mRNA"/>
</dbReference>
<reference evidence="1" key="1">
    <citation type="journal article" date="2016" name="Front. Plant Sci.">
        <title>Identification of Phakopsora pachyrhizi Candidate Effectors with Virulence Activity in a Distantly Related Pathosystem.</title>
        <authorList>
            <person name="Kunjeti S.G."/>
            <person name="Iyer G."/>
            <person name="Johnson E."/>
            <person name="Li E."/>
            <person name="Broglie K.E."/>
            <person name="Rauscher G."/>
            <person name="Rairdan G.J."/>
        </authorList>
    </citation>
    <scope>NUCLEOTIDE SEQUENCE</scope>
    <source>
        <strain evidence="1">GA-05</strain>
    </source>
</reference>
<accession>A0A142KWF3</accession>
<organism evidence="1">
    <name type="scientific">Phakopsora pachyrhizi</name>
    <name type="common">Asian soybean rust disease fungus</name>
    <dbReference type="NCBI Taxonomy" id="170000"/>
    <lineage>
        <taxon>Eukaryota</taxon>
        <taxon>Fungi</taxon>
        <taxon>Dikarya</taxon>
        <taxon>Basidiomycota</taxon>
        <taxon>Pucciniomycotina</taxon>
        <taxon>Pucciniomycetes</taxon>
        <taxon>Pucciniales</taxon>
        <taxon>Phakopsoraceae</taxon>
        <taxon>Phakopsora</taxon>
    </lineage>
</organism>
<name>A0A142KWF3_PHAPC</name>
<protein>
    <submittedName>
        <fullName evidence="1">CSEP-02</fullName>
    </submittedName>
</protein>
<reference evidence="1" key="2">
    <citation type="submission" date="2016-02" db="EMBL/GenBank/DDBJ databases">
        <authorList>
            <person name="Wen L."/>
            <person name="He K."/>
            <person name="Yang H."/>
        </authorList>
    </citation>
    <scope>NUCLEOTIDE SEQUENCE</scope>
    <source>
        <strain evidence="1">GA-05</strain>
    </source>
</reference>
<proteinExistence type="evidence at transcript level"/>
<dbReference type="AlphaFoldDB" id="A0A142KWF3"/>
<feature type="non-terminal residue" evidence="1">
    <location>
        <position position="1"/>
    </location>
</feature>